<evidence type="ECO:0000256" key="6">
    <source>
        <dbReference type="RuleBase" id="RU363041"/>
    </source>
</evidence>
<feature type="transmembrane region" description="Helical" evidence="6">
    <location>
        <begin position="208"/>
        <end position="232"/>
    </location>
</feature>
<proteinExistence type="inferred from homology"/>
<keyword evidence="6" id="KW-1003">Cell membrane</keyword>
<gene>
    <name evidence="7" type="ORF">DPBNPPHM_01123</name>
</gene>
<evidence type="ECO:0000256" key="4">
    <source>
        <dbReference type="ARBA" id="ARBA00022989"/>
    </source>
</evidence>
<feature type="transmembrane region" description="Helical" evidence="6">
    <location>
        <begin position="12"/>
        <end position="36"/>
    </location>
</feature>
<evidence type="ECO:0000256" key="2">
    <source>
        <dbReference type="ARBA" id="ARBA00009142"/>
    </source>
</evidence>
<feature type="transmembrane region" description="Helical" evidence="6">
    <location>
        <begin position="48"/>
        <end position="68"/>
    </location>
</feature>
<evidence type="ECO:0000256" key="5">
    <source>
        <dbReference type="ARBA" id="ARBA00023136"/>
    </source>
</evidence>
<feature type="transmembrane region" description="Helical" evidence="6">
    <location>
        <begin position="74"/>
        <end position="97"/>
    </location>
</feature>
<dbReference type="Pfam" id="PF01925">
    <property type="entry name" value="TauE"/>
    <property type="match status" value="1"/>
</dbReference>
<dbReference type="PANTHER" id="PTHR43483">
    <property type="entry name" value="MEMBRANE TRANSPORTER PROTEIN HI_0806-RELATED"/>
    <property type="match status" value="1"/>
</dbReference>
<dbReference type="AlphaFoldDB" id="A0A5S9PKR3"/>
<feature type="transmembrane region" description="Helical" evidence="6">
    <location>
        <begin position="135"/>
        <end position="167"/>
    </location>
</feature>
<keyword evidence="4 6" id="KW-1133">Transmembrane helix</keyword>
<dbReference type="PANTHER" id="PTHR43483:SF3">
    <property type="entry name" value="MEMBRANE TRANSPORTER PROTEIN HI_0806-RELATED"/>
    <property type="match status" value="1"/>
</dbReference>
<keyword evidence="5 6" id="KW-0472">Membrane</keyword>
<feature type="transmembrane region" description="Helical" evidence="6">
    <location>
        <begin position="174"/>
        <end position="196"/>
    </location>
</feature>
<dbReference type="OrthoDB" id="457670at2"/>
<organism evidence="7 8">
    <name type="scientific">BD1-7 clade bacterium</name>
    <dbReference type="NCBI Taxonomy" id="2029982"/>
    <lineage>
        <taxon>Bacteria</taxon>
        <taxon>Pseudomonadati</taxon>
        <taxon>Pseudomonadota</taxon>
        <taxon>Gammaproteobacteria</taxon>
        <taxon>Cellvibrionales</taxon>
        <taxon>Spongiibacteraceae</taxon>
        <taxon>BD1-7 clade</taxon>
    </lineage>
</organism>
<keyword evidence="3 6" id="KW-0812">Transmembrane</keyword>
<protein>
    <recommendedName>
        <fullName evidence="6">Probable membrane transporter protein</fullName>
    </recommendedName>
</protein>
<comment type="subcellular location">
    <subcellularLocation>
        <location evidence="6">Cell membrane</location>
        <topology evidence="6">Multi-pass membrane protein</topology>
    </subcellularLocation>
    <subcellularLocation>
        <location evidence="1">Membrane</location>
        <topology evidence="1">Multi-pass membrane protein</topology>
    </subcellularLocation>
</comment>
<name>A0A5S9PKR3_9GAMM</name>
<reference evidence="7 8" key="1">
    <citation type="submission" date="2019-11" db="EMBL/GenBank/DDBJ databases">
        <authorList>
            <person name="Holert J."/>
        </authorList>
    </citation>
    <scope>NUCLEOTIDE SEQUENCE [LARGE SCALE GENOMIC DNA]</scope>
    <source>
        <strain evidence="7">BC5_2</strain>
    </source>
</reference>
<comment type="similarity">
    <text evidence="2 6">Belongs to the 4-toluene sulfonate uptake permease (TSUP) (TC 2.A.102) family.</text>
</comment>
<evidence type="ECO:0000256" key="1">
    <source>
        <dbReference type="ARBA" id="ARBA00004141"/>
    </source>
</evidence>
<sequence length="264" mass="28402">MDQLYYLLCGAFAGSMAGLFGVGGGLVVVPVLLFVFDRLGMPHDHLTQMAVGTSLAVMFFTCLSSVYSHHQRGAVLWPVVGRLSIGIAFGAVFGAWIDDHISGELVQILLGIFVVIAEARLLLKLTPKPEHQLPGVLPLMLAGFVIGTVSGIFGIGAGIITVPFLIWHQVRMQSAVACAAACAIPAAIFGAGGFIWTGMKYSDQLPEWSFGFVYLPALMYIVIASVIFARIGARFAHRFPAERLKRFFAVYLAIVAVRLLSDSV</sequence>
<dbReference type="InterPro" id="IPR002781">
    <property type="entry name" value="TM_pro_TauE-like"/>
</dbReference>
<evidence type="ECO:0000313" key="8">
    <source>
        <dbReference type="Proteomes" id="UP000434580"/>
    </source>
</evidence>
<evidence type="ECO:0000256" key="3">
    <source>
        <dbReference type="ARBA" id="ARBA00022692"/>
    </source>
</evidence>
<dbReference type="Proteomes" id="UP000434580">
    <property type="component" value="Unassembled WGS sequence"/>
</dbReference>
<evidence type="ECO:0000313" key="7">
    <source>
        <dbReference type="EMBL" id="CAA0104870.1"/>
    </source>
</evidence>
<dbReference type="GO" id="GO:0005886">
    <property type="term" value="C:plasma membrane"/>
    <property type="evidence" value="ECO:0007669"/>
    <property type="project" value="UniProtKB-SubCell"/>
</dbReference>
<accession>A0A5S9PKR3</accession>
<dbReference type="EMBL" id="CACSII010000012">
    <property type="protein sequence ID" value="CAA0104870.1"/>
    <property type="molecule type" value="Genomic_DNA"/>
</dbReference>